<dbReference type="PROSITE" id="PS50112">
    <property type="entry name" value="PAS"/>
    <property type="match status" value="1"/>
</dbReference>
<dbReference type="InterPro" id="IPR013656">
    <property type="entry name" value="PAS_4"/>
</dbReference>
<comment type="catalytic activity">
    <reaction evidence="1">
        <text>ATP + protein L-histidine = ADP + protein N-phospho-L-histidine.</text>
        <dbReference type="EC" id="2.7.13.3"/>
    </reaction>
</comment>
<dbReference type="RefSeq" id="WP_345925126.1">
    <property type="nucleotide sequence ID" value="NZ_JBDIVF010000002.1"/>
</dbReference>
<dbReference type="PANTHER" id="PTHR43065:SF42">
    <property type="entry name" value="TWO-COMPONENT SENSOR PPRA"/>
    <property type="match status" value="1"/>
</dbReference>
<keyword evidence="11" id="KW-0812">Transmembrane</keyword>
<keyword evidence="7" id="KW-0418">Kinase</keyword>
<evidence type="ECO:0000256" key="5">
    <source>
        <dbReference type="ARBA" id="ARBA00022679"/>
    </source>
</evidence>
<dbReference type="PROSITE" id="PS50885">
    <property type="entry name" value="HAMP"/>
    <property type="match status" value="1"/>
</dbReference>
<dbReference type="SUPFAM" id="SSF55785">
    <property type="entry name" value="PYP-like sensor domain (PAS domain)"/>
    <property type="match status" value="3"/>
</dbReference>
<dbReference type="InterPro" id="IPR036097">
    <property type="entry name" value="HisK_dim/P_sf"/>
</dbReference>
<dbReference type="EMBL" id="JBEWLZ010000003">
    <property type="protein sequence ID" value="MET1489630.1"/>
    <property type="molecule type" value="Genomic_DNA"/>
</dbReference>
<evidence type="ECO:0000259" key="13">
    <source>
        <dbReference type="PROSITE" id="PS50112"/>
    </source>
</evidence>
<evidence type="ECO:0000256" key="1">
    <source>
        <dbReference type="ARBA" id="ARBA00000085"/>
    </source>
</evidence>
<comment type="caution">
    <text evidence="16">The sequence shown here is derived from an EMBL/GenBank/DDBJ whole genome shotgun (WGS) entry which is preliminary data.</text>
</comment>
<reference evidence="16 17" key="1">
    <citation type="submission" date="2024-07" db="EMBL/GenBank/DDBJ databases">
        <title>Uliginosibacterium paludis KCTC:42655.</title>
        <authorList>
            <person name="Kim M.K."/>
        </authorList>
    </citation>
    <scope>NUCLEOTIDE SEQUENCE [LARGE SCALE GENOMIC DNA]</scope>
    <source>
        <strain evidence="16 17">KCTC 42655</strain>
    </source>
</reference>
<dbReference type="SUPFAM" id="SSF55874">
    <property type="entry name" value="ATPase domain of HSP90 chaperone/DNA topoisomerase II/histidine kinase"/>
    <property type="match status" value="1"/>
</dbReference>
<dbReference type="Gene3D" id="6.10.340.10">
    <property type="match status" value="1"/>
</dbReference>
<keyword evidence="5" id="KW-0808">Transferase</keyword>
<feature type="domain" description="Histidine kinase" evidence="12">
    <location>
        <begin position="670"/>
        <end position="901"/>
    </location>
</feature>
<keyword evidence="17" id="KW-1185">Reference proteome</keyword>
<keyword evidence="11" id="KW-1133">Transmembrane helix</keyword>
<dbReference type="Proteomes" id="UP001548590">
    <property type="component" value="Unassembled WGS sequence"/>
</dbReference>
<dbReference type="PROSITE" id="PS50113">
    <property type="entry name" value="PAC"/>
    <property type="match status" value="1"/>
</dbReference>
<dbReference type="PROSITE" id="PS50109">
    <property type="entry name" value="HIS_KIN"/>
    <property type="match status" value="1"/>
</dbReference>
<dbReference type="InterPro" id="IPR003660">
    <property type="entry name" value="HAMP_dom"/>
</dbReference>
<dbReference type="InterPro" id="IPR013767">
    <property type="entry name" value="PAS_fold"/>
</dbReference>
<keyword evidence="8" id="KW-0067">ATP-binding</keyword>
<keyword evidence="10" id="KW-0175">Coiled coil</keyword>
<evidence type="ECO:0000256" key="4">
    <source>
        <dbReference type="ARBA" id="ARBA00022553"/>
    </source>
</evidence>
<dbReference type="SUPFAM" id="SSF47384">
    <property type="entry name" value="Homodimeric domain of signal transducing histidine kinase"/>
    <property type="match status" value="1"/>
</dbReference>
<keyword evidence="6" id="KW-0547">Nucleotide-binding</keyword>
<dbReference type="InterPro" id="IPR035965">
    <property type="entry name" value="PAS-like_dom_sf"/>
</dbReference>
<dbReference type="SMART" id="SM00086">
    <property type="entry name" value="PAC"/>
    <property type="match status" value="2"/>
</dbReference>
<evidence type="ECO:0000259" key="15">
    <source>
        <dbReference type="PROSITE" id="PS50885"/>
    </source>
</evidence>
<dbReference type="InterPro" id="IPR000014">
    <property type="entry name" value="PAS"/>
</dbReference>
<keyword evidence="4" id="KW-0597">Phosphoprotein</keyword>
<evidence type="ECO:0000256" key="3">
    <source>
        <dbReference type="ARBA" id="ARBA00012438"/>
    </source>
</evidence>
<dbReference type="Gene3D" id="3.30.565.10">
    <property type="entry name" value="Histidine kinase-like ATPase, C-terminal domain"/>
    <property type="match status" value="1"/>
</dbReference>
<dbReference type="PRINTS" id="PR00344">
    <property type="entry name" value="BCTRLSENSOR"/>
</dbReference>
<evidence type="ECO:0000256" key="7">
    <source>
        <dbReference type="ARBA" id="ARBA00022777"/>
    </source>
</evidence>
<evidence type="ECO:0000256" key="6">
    <source>
        <dbReference type="ARBA" id="ARBA00022741"/>
    </source>
</evidence>
<dbReference type="InterPro" id="IPR000700">
    <property type="entry name" value="PAS-assoc_C"/>
</dbReference>
<dbReference type="InterPro" id="IPR003594">
    <property type="entry name" value="HATPase_dom"/>
</dbReference>
<organism evidence="16 17">
    <name type="scientific">Uliginosibacterium paludis</name>
    <dbReference type="NCBI Taxonomy" id="1615952"/>
    <lineage>
        <taxon>Bacteria</taxon>
        <taxon>Pseudomonadati</taxon>
        <taxon>Pseudomonadota</taxon>
        <taxon>Betaproteobacteria</taxon>
        <taxon>Rhodocyclales</taxon>
        <taxon>Zoogloeaceae</taxon>
        <taxon>Uliginosibacterium</taxon>
    </lineage>
</organism>
<dbReference type="SMART" id="SM00091">
    <property type="entry name" value="PAS"/>
    <property type="match status" value="3"/>
</dbReference>
<evidence type="ECO:0000259" key="14">
    <source>
        <dbReference type="PROSITE" id="PS50113"/>
    </source>
</evidence>
<feature type="domain" description="PAS" evidence="13">
    <location>
        <begin position="242"/>
        <end position="293"/>
    </location>
</feature>
<sequence length="915" mass="101016">MKSTVRRAVVNAVLLGMLLPALGIGLYLATDYNHALDREIRTRLNHEADVVALGVRESLWALDNDSATALLDAVMQDSSIVTIDIRDPNLGHVVSRNLPERNTGQLHEIERAVMYRGEAIGHVHLVLSDSALRESLQQQLVRLISLLALQLVVSVLLILFVLQRRVGRPLQKLSAEAVMLARGELDRPIVSLRDDEIGNVETQLELTRQALQNLIHTLEQKNEALETDLGERRRVEAALRDREQRLSALVDQSPLAVIEFDLGWQILDWNAAAQHIFGWHAREIIGRDASVLHGSAQSEGMDLLSGHRQDARHMLTVKQECLRADGQSIVCHWYYGVIHDSAGAPERIMALVEDITVRQRTDDEVRRLATVVRLTSNLIALTDADGTIEWANQAFLRRFDSDGESVLQRKLADVLSVHHADNPAAPNPLIHDVIAGGRQLSGVELPCFGAGNMPLWAAVELRAIRGPDHGILQWAALLTDVTERRQTAEALRHSELKFFSIFQHSPIPICVLRQRDTCCLDVNPGFVGNFGFTRERLVGKPLLEARLHASEEDRLLLKNLLKASEASSGTAIRLLTAQGAARNCLLHLRPVTMDEEPCLLIAVVDVTSLVEARHEIEALNQSLEARVASRTQDLAASNAELASTLDKLKRTLDELVRSEKLAALGSLVAGIAHELNTPIGNSLMVASTLHDANRQFREQVANGLRRSTLDNYVEEAGSAADILMRNLQRAAELISSFKQVAVDQTSSQRREFDLGEVINEIVITMQPVLRKSQHRLLVEIPAGLRMDSYPGPLGQVIANLLNNSLLHAFDGREHGTIILKATPEGEKHLRLECRDDGVGITPANLKRVFDPFFTTRLGRDGTGLGLNIVHNIVTGMLGGEISVDSTLGQGTCFSVTLPRHAPETLREDDPETMDA</sequence>
<dbReference type="Pfam" id="PF02518">
    <property type="entry name" value="HATPase_c"/>
    <property type="match status" value="1"/>
</dbReference>
<keyword evidence="11" id="KW-0472">Membrane</keyword>
<dbReference type="Pfam" id="PF08448">
    <property type="entry name" value="PAS_4"/>
    <property type="match status" value="2"/>
</dbReference>
<evidence type="ECO:0000259" key="12">
    <source>
        <dbReference type="PROSITE" id="PS50109"/>
    </source>
</evidence>
<dbReference type="SMART" id="SM00387">
    <property type="entry name" value="HATPase_c"/>
    <property type="match status" value="1"/>
</dbReference>
<dbReference type="PANTHER" id="PTHR43065">
    <property type="entry name" value="SENSOR HISTIDINE KINASE"/>
    <property type="match status" value="1"/>
</dbReference>
<proteinExistence type="predicted"/>
<evidence type="ECO:0000256" key="2">
    <source>
        <dbReference type="ARBA" id="ARBA00004370"/>
    </source>
</evidence>
<dbReference type="InterPro" id="IPR004358">
    <property type="entry name" value="Sig_transdc_His_kin-like_C"/>
</dbReference>
<feature type="domain" description="PAC" evidence="14">
    <location>
        <begin position="315"/>
        <end position="367"/>
    </location>
</feature>
<evidence type="ECO:0000256" key="10">
    <source>
        <dbReference type="SAM" id="Coils"/>
    </source>
</evidence>
<feature type="domain" description="HAMP" evidence="15">
    <location>
        <begin position="164"/>
        <end position="216"/>
    </location>
</feature>
<comment type="subcellular location">
    <subcellularLocation>
        <location evidence="2">Membrane</location>
    </subcellularLocation>
</comment>
<dbReference type="Gene3D" id="1.10.287.130">
    <property type="match status" value="1"/>
</dbReference>
<dbReference type="SMART" id="SM00304">
    <property type="entry name" value="HAMP"/>
    <property type="match status" value="1"/>
</dbReference>
<feature type="transmembrane region" description="Helical" evidence="11">
    <location>
        <begin position="140"/>
        <end position="162"/>
    </location>
</feature>
<dbReference type="InterPro" id="IPR036890">
    <property type="entry name" value="HATPase_C_sf"/>
</dbReference>
<protein>
    <recommendedName>
        <fullName evidence="3">histidine kinase</fullName>
        <ecNumber evidence="3">2.7.13.3</ecNumber>
    </recommendedName>
</protein>
<evidence type="ECO:0000313" key="16">
    <source>
        <dbReference type="EMBL" id="MET1489630.1"/>
    </source>
</evidence>
<dbReference type="Pfam" id="PF00989">
    <property type="entry name" value="PAS"/>
    <property type="match status" value="1"/>
</dbReference>
<evidence type="ECO:0000256" key="8">
    <source>
        <dbReference type="ARBA" id="ARBA00022840"/>
    </source>
</evidence>
<evidence type="ECO:0000256" key="9">
    <source>
        <dbReference type="ARBA" id="ARBA00023012"/>
    </source>
</evidence>
<dbReference type="EC" id="2.7.13.3" evidence="3"/>
<dbReference type="Gene3D" id="3.30.450.20">
    <property type="entry name" value="PAS domain"/>
    <property type="match status" value="3"/>
</dbReference>
<dbReference type="CDD" id="cd00130">
    <property type="entry name" value="PAS"/>
    <property type="match status" value="3"/>
</dbReference>
<dbReference type="NCBIfam" id="TIGR00229">
    <property type="entry name" value="sensory_box"/>
    <property type="match status" value="2"/>
</dbReference>
<dbReference type="InterPro" id="IPR005467">
    <property type="entry name" value="His_kinase_dom"/>
</dbReference>
<dbReference type="InterPro" id="IPR001610">
    <property type="entry name" value="PAC"/>
</dbReference>
<name>A0ABV2CP15_9RHOO</name>
<accession>A0ABV2CP15</accession>
<evidence type="ECO:0000256" key="11">
    <source>
        <dbReference type="SAM" id="Phobius"/>
    </source>
</evidence>
<evidence type="ECO:0000313" key="17">
    <source>
        <dbReference type="Proteomes" id="UP001548590"/>
    </source>
</evidence>
<feature type="coiled-coil region" evidence="10">
    <location>
        <begin position="201"/>
        <end position="228"/>
    </location>
</feature>
<keyword evidence="9" id="KW-0902">Two-component regulatory system</keyword>
<gene>
    <name evidence="16" type="ORF">ABVT11_07305</name>
</gene>